<organism evidence="2 3">
    <name type="scientific">Hyphomonas johnsonii MHS-2</name>
    <dbReference type="NCBI Taxonomy" id="1280950"/>
    <lineage>
        <taxon>Bacteria</taxon>
        <taxon>Pseudomonadati</taxon>
        <taxon>Pseudomonadota</taxon>
        <taxon>Alphaproteobacteria</taxon>
        <taxon>Hyphomonadales</taxon>
        <taxon>Hyphomonadaceae</taxon>
        <taxon>Hyphomonas</taxon>
    </lineage>
</organism>
<dbReference type="RefSeq" id="WP_035612395.1">
    <property type="nucleotide sequence ID" value="NZ_ARYK01000001.1"/>
</dbReference>
<proteinExistence type="predicted"/>
<dbReference type="AlphaFoldDB" id="A0A059FT27"/>
<evidence type="ECO:0000313" key="3">
    <source>
        <dbReference type="Proteomes" id="UP000025171"/>
    </source>
</evidence>
<feature type="region of interest" description="Disordered" evidence="1">
    <location>
        <begin position="114"/>
        <end position="153"/>
    </location>
</feature>
<feature type="compositionally biased region" description="Low complexity" evidence="1">
    <location>
        <begin position="114"/>
        <end position="135"/>
    </location>
</feature>
<reference evidence="2 3" key="1">
    <citation type="journal article" date="2014" name="Antonie Van Leeuwenhoek">
        <title>Hyphomonas beringensis sp. nov. and Hyphomonas chukchiensis sp. nov., isolated from surface seawater of the Bering Sea and Chukchi Sea.</title>
        <authorList>
            <person name="Li C."/>
            <person name="Lai Q."/>
            <person name="Li G."/>
            <person name="Dong C."/>
            <person name="Wang J."/>
            <person name="Liao Y."/>
            <person name="Shao Z."/>
        </authorList>
    </citation>
    <scope>NUCLEOTIDE SEQUENCE [LARGE SCALE GENOMIC DNA]</scope>
    <source>
        <strain evidence="2 3">MHS-2</strain>
    </source>
</reference>
<dbReference type="PATRIC" id="fig|1280950.3.peg.63"/>
<dbReference type="OrthoDB" id="7619145at2"/>
<dbReference type="EMBL" id="ARYK01000001">
    <property type="protein sequence ID" value="KCZ93772.1"/>
    <property type="molecule type" value="Genomic_DNA"/>
</dbReference>
<keyword evidence="3" id="KW-1185">Reference proteome</keyword>
<dbReference type="Proteomes" id="UP000025171">
    <property type="component" value="Unassembled WGS sequence"/>
</dbReference>
<evidence type="ECO:0000313" key="2">
    <source>
        <dbReference type="EMBL" id="KCZ93772.1"/>
    </source>
</evidence>
<evidence type="ECO:0000256" key="1">
    <source>
        <dbReference type="SAM" id="MobiDB-lite"/>
    </source>
</evidence>
<name>A0A059FT27_9PROT</name>
<protein>
    <submittedName>
        <fullName evidence="2">Uncharacterized protein</fullName>
    </submittedName>
</protein>
<comment type="caution">
    <text evidence="2">The sequence shown here is derived from an EMBL/GenBank/DDBJ whole genome shotgun (WGS) entry which is preliminary data.</text>
</comment>
<gene>
    <name evidence="2" type="ORF">HJO_00310</name>
</gene>
<accession>A0A059FT27</accession>
<sequence>MSLTPPTAGAAALAALLENRDRFSRLADRDFANAAGLLVRKLMNSAGQATEDMIALREAVGHEIFETELKKLTAHQARLLARRLDKAVDDYEVSTAGAAAAHIRKVMAGETTAPQATAVEAEAETPAAGTEPTGTDDAPKNAYFGRKSFRAGN</sequence>